<dbReference type="Proteomes" id="UP000821845">
    <property type="component" value="Chromosome 4"/>
</dbReference>
<gene>
    <name evidence="1" type="ORF">HPB50_009483</name>
</gene>
<evidence type="ECO:0000313" key="1">
    <source>
        <dbReference type="EMBL" id="KAH6932784.1"/>
    </source>
</evidence>
<reference evidence="1" key="1">
    <citation type="submission" date="2020-05" db="EMBL/GenBank/DDBJ databases">
        <title>Large-scale comparative analyses of tick genomes elucidate their genetic diversity and vector capacities.</title>
        <authorList>
            <person name="Jia N."/>
            <person name="Wang J."/>
            <person name="Shi W."/>
            <person name="Du L."/>
            <person name="Sun Y."/>
            <person name="Zhan W."/>
            <person name="Jiang J."/>
            <person name="Wang Q."/>
            <person name="Zhang B."/>
            <person name="Ji P."/>
            <person name="Sakyi L.B."/>
            <person name="Cui X."/>
            <person name="Yuan T."/>
            <person name="Jiang B."/>
            <person name="Yang W."/>
            <person name="Lam T.T.-Y."/>
            <person name="Chang Q."/>
            <person name="Ding S."/>
            <person name="Wang X."/>
            <person name="Zhu J."/>
            <person name="Ruan X."/>
            <person name="Zhao L."/>
            <person name="Wei J."/>
            <person name="Que T."/>
            <person name="Du C."/>
            <person name="Cheng J."/>
            <person name="Dai P."/>
            <person name="Han X."/>
            <person name="Huang E."/>
            <person name="Gao Y."/>
            <person name="Liu J."/>
            <person name="Shao H."/>
            <person name="Ye R."/>
            <person name="Li L."/>
            <person name="Wei W."/>
            <person name="Wang X."/>
            <person name="Wang C."/>
            <person name="Yang T."/>
            <person name="Huo Q."/>
            <person name="Li W."/>
            <person name="Guo W."/>
            <person name="Chen H."/>
            <person name="Zhou L."/>
            <person name="Ni X."/>
            <person name="Tian J."/>
            <person name="Zhou Y."/>
            <person name="Sheng Y."/>
            <person name="Liu T."/>
            <person name="Pan Y."/>
            <person name="Xia L."/>
            <person name="Li J."/>
            <person name="Zhao F."/>
            <person name="Cao W."/>
        </authorList>
    </citation>
    <scope>NUCLEOTIDE SEQUENCE</scope>
    <source>
        <strain evidence="1">Hyas-2018</strain>
    </source>
</reference>
<comment type="caution">
    <text evidence="1">The sequence shown here is derived from an EMBL/GenBank/DDBJ whole genome shotgun (WGS) entry which is preliminary data.</text>
</comment>
<keyword evidence="2" id="KW-1185">Reference proteome</keyword>
<dbReference type="EMBL" id="CM023484">
    <property type="protein sequence ID" value="KAH6932784.1"/>
    <property type="molecule type" value="Genomic_DNA"/>
</dbReference>
<organism evidence="1 2">
    <name type="scientific">Hyalomma asiaticum</name>
    <name type="common">Tick</name>
    <dbReference type="NCBI Taxonomy" id="266040"/>
    <lineage>
        <taxon>Eukaryota</taxon>
        <taxon>Metazoa</taxon>
        <taxon>Ecdysozoa</taxon>
        <taxon>Arthropoda</taxon>
        <taxon>Chelicerata</taxon>
        <taxon>Arachnida</taxon>
        <taxon>Acari</taxon>
        <taxon>Parasitiformes</taxon>
        <taxon>Ixodida</taxon>
        <taxon>Ixodoidea</taxon>
        <taxon>Ixodidae</taxon>
        <taxon>Hyalomminae</taxon>
        <taxon>Hyalomma</taxon>
    </lineage>
</organism>
<evidence type="ECO:0000313" key="2">
    <source>
        <dbReference type="Proteomes" id="UP000821845"/>
    </source>
</evidence>
<name>A0ACB7SJE6_HYAAI</name>
<protein>
    <submittedName>
        <fullName evidence="1">Uncharacterized protein</fullName>
    </submittedName>
</protein>
<proteinExistence type="predicted"/>
<accession>A0ACB7SJE6</accession>
<sequence length="227" mass="25553">MKISPRPSIDFNRDRFPFCIVWTPIPCLTWLCPLIGHMGICMSSGIIRDFAGPYHVSEDSMAFGRPTKYWVLDPSKARDGVQGWDRGVAEGSEEYRGHMHNLFCDNCHSHVARCLNLMQYGGSTRWNMVKLALMMPLHSKYVRGFRARRGKLSSFVHKNPSFVQLSSQDLTVLFRRMPCLSCPSATLTVANLRDMPMSLDCRGSGSAISSVDLLVHRRPGSSSKAMH</sequence>